<protein>
    <submittedName>
        <fullName evidence="2">NADP-dependent malic enzyme-like</fullName>
    </submittedName>
</protein>
<evidence type="ECO:0000313" key="1">
    <source>
        <dbReference type="Proteomes" id="UP000790787"/>
    </source>
</evidence>
<gene>
    <name evidence="2" type="primary">LOC107805887</name>
</gene>
<reference evidence="1" key="1">
    <citation type="journal article" date="2014" name="Nat. Commun.">
        <title>The tobacco genome sequence and its comparison with those of tomato and potato.</title>
        <authorList>
            <person name="Sierro N."/>
            <person name="Battey J.N."/>
            <person name="Ouadi S."/>
            <person name="Bakaher N."/>
            <person name="Bovet L."/>
            <person name="Willig A."/>
            <person name="Goepfert S."/>
            <person name="Peitsch M.C."/>
            <person name="Ivanov N.V."/>
        </authorList>
    </citation>
    <scope>NUCLEOTIDE SEQUENCE [LARGE SCALE GENOMIC DNA]</scope>
</reference>
<accession>A0AC58RVZ4</accession>
<organism evidence="1 2">
    <name type="scientific">Nicotiana tabacum</name>
    <name type="common">Common tobacco</name>
    <dbReference type="NCBI Taxonomy" id="4097"/>
    <lineage>
        <taxon>Eukaryota</taxon>
        <taxon>Viridiplantae</taxon>
        <taxon>Streptophyta</taxon>
        <taxon>Embryophyta</taxon>
        <taxon>Tracheophyta</taxon>
        <taxon>Spermatophyta</taxon>
        <taxon>Magnoliopsida</taxon>
        <taxon>eudicotyledons</taxon>
        <taxon>Gunneridae</taxon>
        <taxon>Pentapetalae</taxon>
        <taxon>asterids</taxon>
        <taxon>lamiids</taxon>
        <taxon>Solanales</taxon>
        <taxon>Solanaceae</taxon>
        <taxon>Nicotianoideae</taxon>
        <taxon>Nicotianeae</taxon>
        <taxon>Nicotiana</taxon>
    </lineage>
</organism>
<name>A0AC58RVZ4_TOBAC</name>
<proteinExistence type="predicted"/>
<keyword evidence="1" id="KW-1185">Reference proteome</keyword>
<sequence>MAFGCEGVGSRAAMVVCLRKLEEKEENQKFFFDNGYRRDSTIGHLPANDMLLAASEALAAQVTEEHFAKGMIYPPFGNIRKISAYIAASTVAAKAYELGVATRISRHADLVTYADESCMYTPNYRSYR</sequence>
<dbReference type="RefSeq" id="XP_075076890.1">
    <property type="nucleotide sequence ID" value="XM_075220789.1"/>
</dbReference>
<reference evidence="2" key="2">
    <citation type="submission" date="2025-08" db="UniProtKB">
        <authorList>
            <consortium name="RefSeq"/>
        </authorList>
    </citation>
    <scope>IDENTIFICATION</scope>
    <source>
        <tissue evidence="2">Leaf</tissue>
    </source>
</reference>
<evidence type="ECO:0000313" key="2">
    <source>
        <dbReference type="RefSeq" id="XP_075076890.1"/>
    </source>
</evidence>
<dbReference type="Proteomes" id="UP000790787">
    <property type="component" value="Chromosome 8"/>
</dbReference>